<dbReference type="CDD" id="cd00207">
    <property type="entry name" value="fer2"/>
    <property type="match status" value="1"/>
</dbReference>
<dbReference type="Pfam" id="PF01568">
    <property type="entry name" value="Molydop_binding"/>
    <property type="match status" value="1"/>
</dbReference>
<dbReference type="AlphaFoldDB" id="A0A5A9GGA0"/>
<dbReference type="Pfam" id="PF00384">
    <property type="entry name" value="Molybdopterin"/>
    <property type="match status" value="1"/>
</dbReference>
<dbReference type="PROSITE" id="PS51085">
    <property type="entry name" value="2FE2S_FER_2"/>
    <property type="match status" value="1"/>
</dbReference>
<dbReference type="GO" id="GO:0051536">
    <property type="term" value="F:iron-sulfur cluster binding"/>
    <property type="evidence" value="ECO:0007669"/>
    <property type="project" value="UniProtKB-KW"/>
</dbReference>
<organism evidence="8 9">
    <name type="scientific">Azospirillum lipoferum</name>
    <dbReference type="NCBI Taxonomy" id="193"/>
    <lineage>
        <taxon>Bacteria</taxon>
        <taxon>Pseudomonadati</taxon>
        <taxon>Pseudomonadota</taxon>
        <taxon>Alphaproteobacteria</taxon>
        <taxon>Rhodospirillales</taxon>
        <taxon>Azospirillaceae</taxon>
        <taxon>Azospirillum</taxon>
    </lineage>
</organism>
<dbReference type="InterPro" id="IPR039261">
    <property type="entry name" value="FNR_nucleotide-bd"/>
</dbReference>
<evidence type="ECO:0000256" key="1">
    <source>
        <dbReference type="ARBA" id="ARBA00010312"/>
    </source>
</evidence>
<dbReference type="PROSITE" id="PS51384">
    <property type="entry name" value="FAD_FR"/>
    <property type="match status" value="1"/>
</dbReference>
<keyword evidence="9" id="KW-1185">Reference proteome</keyword>
<keyword evidence="4" id="KW-0411">Iron-sulfur</keyword>
<evidence type="ECO:0000313" key="9">
    <source>
        <dbReference type="Proteomes" id="UP000324927"/>
    </source>
</evidence>
<dbReference type="Pfam" id="PF00111">
    <property type="entry name" value="Fer2"/>
    <property type="match status" value="1"/>
</dbReference>
<dbReference type="Proteomes" id="UP000324927">
    <property type="component" value="Unassembled WGS sequence"/>
</dbReference>
<dbReference type="InterPro" id="IPR012675">
    <property type="entry name" value="Beta-grasp_dom_sf"/>
</dbReference>
<dbReference type="InterPro" id="IPR006657">
    <property type="entry name" value="MoPterin_dinucl-bd_dom"/>
</dbReference>
<comment type="similarity">
    <text evidence="1">Belongs to the prokaryotic molybdopterin-containing oxidoreductase family.</text>
</comment>
<dbReference type="InterPro" id="IPR001041">
    <property type="entry name" value="2Fe-2S_ferredoxin-type"/>
</dbReference>
<dbReference type="InterPro" id="IPR037949">
    <property type="entry name" value="MopB_CT_Acetylene-hydratase"/>
</dbReference>
<evidence type="ECO:0000259" key="7">
    <source>
        <dbReference type="PROSITE" id="PS51669"/>
    </source>
</evidence>
<dbReference type="RefSeq" id="WP_149234081.1">
    <property type="nucleotide sequence ID" value="NZ_JALJXJ010000017.1"/>
</dbReference>
<dbReference type="Pfam" id="PF00970">
    <property type="entry name" value="FAD_binding_6"/>
    <property type="match status" value="1"/>
</dbReference>
<gene>
    <name evidence="8" type="ORF">FZ942_26550</name>
</gene>
<dbReference type="GO" id="GO:0018818">
    <property type="term" value="F:acetylene hydratase activity"/>
    <property type="evidence" value="ECO:0007669"/>
    <property type="project" value="InterPro"/>
</dbReference>
<feature type="domain" description="4Fe-4S Mo/W bis-MGD-type" evidence="7">
    <location>
        <begin position="3"/>
        <end position="58"/>
    </location>
</feature>
<dbReference type="Gene3D" id="2.40.30.10">
    <property type="entry name" value="Translation factors"/>
    <property type="match status" value="1"/>
</dbReference>
<feature type="domain" description="FAD-binding FR-type" evidence="6">
    <location>
        <begin position="788"/>
        <end position="909"/>
    </location>
</feature>
<dbReference type="InterPro" id="IPR036010">
    <property type="entry name" value="2Fe-2S_ferredoxin-like_sf"/>
</dbReference>
<dbReference type="GO" id="GO:0046872">
    <property type="term" value="F:metal ion binding"/>
    <property type="evidence" value="ECO:0007669"/>
    <property type="project" value="UniProtKB-KW"/>
</dbReference>
<reference evidence="8 9" key="1">
    <citation type="submission" date="2019-08" db="EMBL/GenBank/DDBJ databases">
        <authorList>
            <person name="Grouzdev D."/>
            <person name="Tikhonova E."/>
            <person name="Kravchenko I."/>
        </authorList>
    </citation>
    <scope>NUCLEOTIDE SEQUENCE [LARGE SCALE GENOMIC DNA]</scope>
    <source>
        <strain evidence="8 9">59b</strain>
    </source>
</reference>
<dbReference type="PROSITE" id="PS51669">
    <property type="entry name" value="4FE4S_MOW_BIS_MGD"/>
    <property type="match status" value="1"/>
</dbReference>
<dbReference type="SUPFAM" id="SSF54292">
    <property type="entry name" value="2Fe-2S ferredoxin-like"/>
    <property type="match status" value="1"/>
</dbReference>
<dbReference type="OrthoDB" id="9759518at2"/>
<dbReference type="InterPro" id="IPR017938">
    <property type="entry name" value="Riboflavin_synthase-like_b-brl"/>
</dbReference>
<dbReference type="Gene3D" id="3.10.20.30">
    <property type="match status" value="1"/>
</dbReference>
<dbReference type="GO" id="GO:0043546">
    <property type="term" value="F:molybdopterin cofactor binding"/>
    <property type="evidence" value="ECO:0007669"/>
    <property type="project" value="InterPro"/>
</dbReference>
<proteinExistence type="inferred from homology"/>
<name>A0A5A9GGA0_AZOLI</name>
<dbReference type="SUPFAM" id="SSF50692">
    <property type="entry name" value="ADC-like"/>
    <property type="match status" value="1"/>
</dbReference>
<evidence type="ECO:0000313" key="8">
    <source>
        <dbReference type="EMBL" id="KAA0592714.1"/>
    </source>
</evidence>
<evidence type="ECO:0000256" key="4">
    <source>
        <dbReference type="ARBA" id="ARBA00023014"/>
    </source>
</evidence>
<comment type="caution">
    <text evidence="8">The sequence shown here is derived from an EMBL/GenBank/DDBJ whole genome shotgun (WGS) entry which is preliminary data.</text>
</comment>
<dbReference type="InterPro" id="IPR017927">
    <property type="entry name" value="FAD-bd_FR_type"/>
</dbReference>
<dbReference type="Gene3D" id="2.20.25.90">
    <property type="entry name" value="ADC-like domains"/>
    <property type="match status" value="1"/>
</dbReference>
<dbReference type="SMART" id="SM00926">
    <property type="entry name" value="Molybdop_Fe4S4"/>
    <property type="match status" value="1"/>
</dbReference>
<dbReference type="Pfam" id="PF00175">
    <property type="entry name" value="NAD_binding_1"/>
    <property type="match status" value="1"/>
</dbReference>
<keyword evidence="2" id="KW-0479">Metal-binding</keyword>
<keyword evidence="3" id="KW-0408">Iron</keyword>
<dbReference type="Gene3D" id="3.40.50.740">
    <property type="match status" value="1"/>
</dbReference>
<evidence type="ECO:0000256" key="2">
    <source>
        <dbReference type="ARBA" id="ARBA00022723"/>
    </source>
</evidence>
<evidence type="ECO:0000259" key="5">
    <source>
        <dbReference type="PROSITE" id="PS51085"/>
    </source>
</evidence>
<dbReference type="PANTHER" id="PTHR43742">
    <property type="entry name" value="TRIMETHYLAMINE-N-OXIDE REDUCTASE"/>
    <property type="match status" value="1"/>
</dbReference>
<dbReference type="InterPro" id="IPR050612">
    <property type="entry name" value="Prok_Mopterin_Oxidored"/>
</dbReference>
<evidence type="ECO:0000256" key="3">
    <source>
        <dbReference type="ARBA" id="ARBA00023004"/>
    </source>
</evidence>
<dbReference type="InterPro" id="IPR006656">
    <property type="entry name" value="Mopterin_OxRdtase"/>
</dbReference>
<dbReference type="EMBL" id="VTTN01000014">
    <property type="protein sequence ID" value="KAA0592714.1"/>
    <property type="molecule type" value="Genomic_DNA"/>
</dbReference>
<evidence type="ECO:0000259" key="6">
    <source>
        <dbReference type="PROSITE" id="PS51384"/>
    </source>
</evidence>
<dbReference type="Gene3D" id="2.40.40.20">
    <property type="match status" value="1"/>
</dbReference>
<dbReference type="CDD" id="cd02781">
    <property type="entry name" value="MopB_CT_Acetylene-hydratase"/>
    <property type="match status" value="1"/>
</dbReference>
<dbReference type="InterPro" id="IPR008333">
    <property type="entry name" value="Cbr1-like_FAD-bd_dom"/>
</dbReference>
<protein>
    <submittedName>
        <fullName evidence="8">Molybdopterin-dependent oxidoreductase</fullName>
    </submittedName>
</protein>
<feature type="domain" description="2Fe-2S ferredoxin-type" evidence="5">
    <location>
        <begin position="1059"/>
        <end position="1145"/>
    </location>
</feature>
<dbReference type="Gene3D" id="3.40.228.10">
    <property type="entry name" value="Dimethylsulfoxide Reductase, domain 2"/>
    <property type="match status" value="1"/>
</dbReference>
<dbReference type="SUPFAM" id="SSF53706">
    <property type="entry name" value="Formate dehydrogenase/DMSO reductase, domains 1-3"/>
    <property type="match status" value="1"/>
</dbReference>
<dbReference type="InterPro" id="IPR001433">
    <property type="entry name" value="OxRdtase_FAD/NAD-bd"/>
</dbReference>
<dbReference type="GO" id="GO:0016491">
    <property type="term" value="F:oxidoreductase activity"/>
    <property type="evidence" value="ECO:0007669"/>
    <property type="project" value="InterPro"/>
</dbReference>
<dbReference type="SUPFAM" id="SSF52343">
    <property type="entry name" value="Ferredoxin reductase-like, C-terminal NADP-linked domain"/>
    <property type="match status" value="1"/>
</dbReference>
<accession>A0A5A9GGA0</accession>
<dbReference type="InterPro" id="IPR006963">
    <property type="entry name" value="Mopterin_OxRdtase_4Fe-4S_dom"/>
</dbReference>
<dbReference type="InterPro" id="IPR001709">
    <property type="entry name" value="Flavoprot_Pyr_Nucl_cyt_Rdtase"/>
</dbReference>
<dbReference type="SUPFAM" id="SSF63380">
    <property type="entry name" value="Riboflavin synthase domain-like"/>
    <property type="match status" value="1"/>
</dbReference>
<dbReference type="InterPro" id="IPR009010">
    <property type="entry name" value="Asp_de-COase-like_dom_sf"/>
</dbReference>
<dbReference type="Gene3D" id="3.40.50.80">
    <property type="entry name" value="Nucleotide-binding domain of ferredoxin-NADP reductase (FNR) module"/>
    <property type="match status" value="1"/>
</dbReference>
<dbReference type="PRINTS" id="PR00371">
    <property type="entry name" value="FPNCR"/>
</dbReference>
<sequence>MDVREEHGWCALCRSRCGTVNTIAGDRLVGVAPDPGHPTGRAVCPKGRAAPEIAHSSRRLLRPLKRTRPKTDPDPGWREVSWDEALDDIAARLDGIRQESGAEAVAFALSSPSGTALSDSFDWILRFIRLFGSPNICDAMEICNWQKDHAHKFTFGVGMPTPEFSKSDLILLWGYNPANSWLAHSGAVAAAQAAGARVVVIDPKKSGHALQTPYWMRLRPGTDGVLALGLAHLLIESGGYDQDFVRRWTNGPLLVDRATGLFLRGADVGLAETPDCYVAWDEGDGGIVPYHPDLAVDPDEGRRLALHGRFDVRTGGRTLDCEPAFAIYARACAAYPPDRVAEITGLPPEDVHTLAGLIASSSRISYHAWTGIAQHAEATQTERAIALLYALTGCFDAEGGNVRLNRQPVNPVADLTMLDEGQRRKALGLADRPLGPPEMGQVTATDVYTAILEKRPYAVRALVAFGSNMLASRPEPERGRQALESLEFQVHVDLFMTPSAALADYVLPANSLWEREALRVGFEISAEAEERVQLRPRMVPPQGESRSDLWIVFQLARRLGLEKEFFGGDIEAAWNHVLEPLGLTTGALRASPGGVRRPVAQGYRKHADGAAGFPTQTRRVELYSELLARHGHPAVPQFGHGPEPSGRFPYLLTNGRQGYYCHSQHRSINSLRRRAPFPLVSLSAELAREKAIADGDWVLLLSPAGRAGFKAKIDPDLLPDVVVADYGWWQPNHDLALPGYPALGPETSNYNVLTPAGAIDPVSGAVSLRSTRCDVVLDRERSARDGSVPTAVYRVRGIRRETPDTVSVLLSPADREREDPDRRRSFVPGQHLTVACDIVGNRVRRSYSLSNRAADAGSGLYRITVKQMAAGGTDGRAAVRGVMSTHINTALAVGDLLTASGPDGVFRIPPAPDFPVVLVASGVGITPFLSYLETIADLEEPPEGALYYGSRNGAARIFGARLDELRQRLPGFRIVEYFSRPDATDLPGIGHHRRGRVSADGIDQRWIDRRARFYLCGPVAMLAEITDGLAARGVPRFEIFQEAFHTPQTAVETAPDAAHHVHFARSNIGATWTAGQGTVLDMADRLGVRLSAGCRVGQCESCLVRIVSGSVGHRVATGALGTAPEGGRWCLSCQAVPTGALVLDA</sequence>